<proteinExistence type="predicted"/>
<evidence type="ECO:0008006" key="3">
    <source>
        <dbReference type="Google" id="ProtNLM"/>
    </source>
</evidence>
<dbReference type="EMBL" id="LT859958">
    <property type="protein sequence ID" value="SMX54384.1"/>
    <property type="molecule type" value="Genomic_DNA"/>
</dbReference>
<dbReference type="Proteomes" id="UP000195514">
    <property type="component" value="Chromosome I"/>
</dbReference>
<accession>A0A1Y6K449</accession>
<sequence>MAVDINLINEAQALDLWADSPHNSVFTHPQVLSKLSHEVDWWQAVKGNQPQCIWPICKSTEKQVELPALTYYVGPLWMNGVFPLPAHRSLARTTEVYEQFIDRFIIEYGAIEASLPKGLLDVRVFDWWNYHHKDQPRFRIRPRYTACIENLQNKTDQEIIADFRQLRRRELRAIEKYPPPPRATQWRSDDLMNLYLSVVDDQTDEIKEKNCQQISALVDLVNMGFGDLIAFQGPEDERVIAACLLLYDQSEANMVLNLVNEDWRGTGLAAWMIKESILAAKSKGMSTFDFNGANSPNRGDDKHSYGASPILYFDIKFPGENHLV</sequence>
<dbReference type="OrthoDB" id="116151at2"/>
<evidence type="ECO:0000313" key="2">
    <source>
        <dbReference type="Proteomes" id="UP000195514"/>
    </source>
</evidence>
<name>A0A1Y6K449_9CHLR</name>
<protein>
    <recommendedName>
        <fullName evidence="3">N-acetyltransferase domain-containing protein</fullName>
    </recommendedName>
</protein>
<dbReference type="KEGG" id="abat:CFX1CAM_1319"/>
<organism evidence="1 2">
    <name type="scientific">Candidatus Brevifilum fermentans</name>
    <dbReference type="NCBI Taxonomy" id="1986204"/>
    <lineage>
        <taxon>Bacteria</taxon>
        <taxon>Bacillati</taxon>
        <taxon>Chloroflexota</taxon>
        <taxon>Anaerolineae</taxon>
        <taxon>Anaerolineales</taxon>
        <taxon>Anaerolineaceae</taxon>
        <taxon>Candidatus Brevifilum</taxon>
    </lineage>
</organism>
<reference evidence="2" key="1">
    <citation type="submission" date="2017-05" db="EMBL/GenBank/DDBJ databases">
        <authorList>
            <person name="Kirkegaard R."/>
            <person name="Mcilroy J S."/>
        </authorList>
    </citation>
    <scope>NUCLEOTIDE SEQUENCE [LARGE SCALE GENOMIC DNA]</scope>
</reference>
<dbReference type="InterPro" id="IPR016181">
    <property type="entry name" value="Acyl_CoA_acyltransferase"/>
</dbReference>
<dbReference type="RefSeq" id="WP_087862237.1">
    <property type="nucleotide sequence ID" value="NZ_LT859958.1"/>
</dbReference>
<evidence type="ECO:0000313" key="1">
    <source>
        <dbReference type="EMBL" id="SMX54384.1"/>
    </source>
</evidence>
<gene>
    <name evidence="1" type="ORF">CFX1CAM_1319</name>
</gene>
<dbReference type="Gene3D" id="3.40.630.30">
    <property type="match status" value="1"/>
</dbReference>
<dbReference type="CDD" id="cd04301">
    <property type="entry name" value="NAT_SF"/>
    <property type="match status" value="1"/>
</dbReference>
<keyword evidence="2" id="KW-1185">Reference proteome</keyword>
<dbReference type="AlphaFoldDB" id="A0A1Y6K449"/>
<dbReference type="SUPFAM" id="SSF55729">
    <property type="entry name" value="Acyl-CoA N-acyltransferases (Nat)"/>
    <property type="match status" value="1"/>
</dbReference>